<dbReference type="CDD" id="cd02440">
    <property type="entry name" value="AdoMet_MTases"/>
    <property type="match status" value="1"/>
</dbReference>
<dbReference type="PANTHER" id="PTHR42912">
    <property type="entry name" value="METHYLTRANSFERASE"/>
    <property type="match status" value="1"/>
</dbReference>
<dbReference type="Gene3D" id="3.40.50.150">
    <property type="entry name" value="Vaccinia Virus protein VP39"/>
    <property type="match status" value="1"/>
</dbReference>
<dbReference type="KEGG" id="moc:BB934_10010"/>
<organism evidence="2">
    <name type="scientific">Microvirga ossetica</name>
    <dbReference type="NCBI Taxonomy" id="1882682"/>
    <lineage>
        <taxon>Bacteria</taxon>
        <taxon>Pseudomonadati</taxon>
        <taxon>Pseudomonadota</taxon>
        <taxon>Alphaproteobacteria</taxon>
        <taxon>Hyphomicrobiales</taxon>
        <taxon>Methylobacteriaceae</taxon>
        <taxon>Microvirga</taxon>
    </lineage>
</organism>
<dbReference type="PANTHER" id="PTHR42912:SF80">
    <property type="entry name" value="METHYLTRANSFERASE DOMAIN-CONTAINING PROTEIN"/>
    <property type="match status" value="1"/>
</dbReference>
<dbReference type="GO" id="GO:0032259">
    <property type="term" value="P:methylation"/>
    <property type="evidence" value="ECO:0007669"/>
    <property type="project" value="UniProtKB-KW"/>
</dbReference>
<keyword evidence="2" id="KW-0489">Methyltransferase</keyword>
<dbReference type="InterPro" id="IPR029063">
    <property type="entry name" value="SAM-dependent_MTases_sf"/>
</dbReference>
<dbReference type="InterPro" id="IPR013216">
    <property type="entry name" value="Methyltransf_11"/>
</dbReference>
<keyword evidence="2" id="KW-0808">Transferase</keyword>
<dbReference type="SUPFAM" id="SSF53335">
    <property type="entry name" value="S-adenosyl-L-methionine-dependent methyltransferases"/>
    <property type="match status" value="1"/>
</dbReference>
<dbReference type="Pfam" id="PF08241">
    <property type="entry name" value="Methyltransf_11"/>
    <property type="match status" value="1"/>
</dbReference>
<name>A0A1B2EEU3_9HYPH</name>
<evidence type="ECO:0000259" key="1">
    <source>
        <dbReference type="Pfam" id="PF08241"/>
    </source>
</evidence>
<dbReference type="EMBL" id="CP016616">
    <property type="protein sequence ID" value="ANY78516.1"/>
    <property type="molecule type" value="Genomic_DNA"/>
</dbReference>
<sequence>MDDAALNWSLKDDIREYWSKRSETFDLSPGHEIFNDEEREGWHALFRRHLGEGAGRPVLDLASGTGVISHLLYDLGFQVTGLDFSDSMLARARAKADQRQAKIRFIAGDAEQTLEADAAYDAVVTRHLVWTLVNPPEAFAEWFRVLKPGGTLLIVDADTGVPRTLKARALRSVARLLARITPASPRLGMDMETHNRILKQVYFSDGARAERIVELLQARGFQDVIVDRDLSAIHRGQWRNMPLRQQLERASQDRYAIRARKP</sequence>
<accession>A0A1B2EEU3</accession>
<dbReference type="AlphaFoldDB" id="A0A1B2EEU3"/>
<evidence type="ECO:0000313" key="2">
    <source>
        <dbReference type="EMBL" id="ANY78516.1"/>
    </source>
</evidence>
<dbReference type="RefSeq" id="WP_099509513.1">
    <property type="nucleotide sequence ID" value="NZ_CP016616.1"/>
</dbReference>
<proteinExistence type="predicted"/>
<dbReference type="GO" id="GO:0008757">
    <property type="term" value="F:S-adenosylmethionine-dependent methyltransferase activity"/>
    <property type="evidence" value="ECO:0007669"/>
    <property type="project" value="InterPro"/>
</dbReference>
<dbReference type="OrthoDB" id="21342at2"/>
<gene>
    <name evidence="2" type="ORF">BB934_10010</name>
</gene>
<reference evidence="2" key="1">
    <citation type="submission" date="2016-07" db="EMBL/GenBank/DDBJ databases">
        <title>Microvirga ossetica sp. nov. a new species of rhizobia isolated from root nodules of the legume species Vicia alpestris Steven originated from North Ossetia region in the Caucasus.</title>
        <authorList>
            <person name="Safronova V.I."/>
            <person name="Kuznetsova I.G."/>
            <person name="Sazanova A.L."/>
            <person name="Belimov A."/>
            <person name="Andronov E."/>
            <person name="Osledkin Y.S."/>
            <person name="Onishchuk O.P."/>
            <person name="Kurchak O.N."/>
            <person name="Shaposhnikov A.I."/>
            <person name="Willems A."/>
            <person name="Tikhonovich I.A."/>
        </authorList>
    </citation>
    <scope>NUCLEOTIDE SEQUENCE [LARGE SCALE GENOMIC DNA]</scope>
    <source>
        <strain evidence="2">V5/3M</strain>
    </source>
</reference>
<protein>
    <submittedName>
        <fullName evidence="2">Methyltransferase</fullName>
    </submittedName>
</protein>
<dbReference type="InterPro" id="IPR050508">
    <property type="entry name" value="Methyltransf_Superfamily"/>
</dbReference>
<feature type="domain" description="Methyltransferase type 11" evidence="1">
    <location>
        <begin position="59"/>
        <end position="154"/>
    </location>
</feature>